<keyword evidence="4" id="KW-1185">Reference proteome</keyword>
<feature type="domain" description="CAAX prenyl protease 2/Lysostaphin resistance protein A-like" evidence="2">
    <location>
        <begin position="61"/>
        <end position="147"/>
    </location>
</feature>
<organism evidence="3 4">
    <name type="scientific">Leucobacter insecticola</name>
    <dbReference type="NCBI Taxonomy" id="2714934"/>
    <lineage>
        <taxon>Bacteria</taxon>
        <taxon>Bacillati</taxon>
        <taxon>Actinomycetota</taxon>
        <taxon>Actinomycetes</taxon>
        <taxon>Micrococcales</taxon>
        <taxon>Microbacteriaceae</taxon>
        <taxon>Leucobacter</taxon>
    </lineage>
</organism>
<evidence type="ECO:0000313" key="4">
    <source>
        <dbReference type="Proteomes" id="UP000501387"/>
    </source>
</evidence>
<keyword evidence="1" id="KW-0472">Membrane</keyword>
<keyword evidence="3" id="KW-0482">Metalloprotease</keyword>
<accession>A0A6G8FFL4</accession>
<dbReference type="KEGG" id="lins:G7067_00200"/>
<keyword evidence="1" id="KW-1133">Transmembrane helix</keyword>
<evidence type="ECO:0000259" key="2">
    <source>
        <dbReference type="Pfam" id="PF02517"/>
    </source>
</evidence>
<name>A0A6G8FFL4_9MICO</name>
<keyword evidence="3" id="KW-0645">Protease</keyword>
<protein>
    <submittedName>
        <fullName evidence="3">CPBP family intramembrane metalloprotease</fullName>
    </submittedName>
</protein>
<dbReference type="Proteomes" id="UP000501387">
    <property type="component" value="Chromosome"/>
</dbReference>
<dbReference type="EMBL" id="CP049934">
    <property type="protein sequence ID" value="QIM15190.1"/>
    <property type="molecule type" value="Genomic_DNA"/>
</dbReference>
<keyword evidence="3" id="KW-0378">Hydrolase</keyword>
<dbReference type="GO" id="GO:0004175">
    <property type="term" value="F:endopeptidase activity"/>
    <property type="evidence" value="ECO:0007669"/>
    <property type="project" value="UniProtKB-ARBA"/>
</dbReference>
<dbReference type="InterPro" id="IPR003675">
    <property type="entry name" value="Rce1/LyrA-like_dom"/>
</dbReference>
<dbReference type="GO" id="GO:0006508">
    <property type="term" value="P:proteolysis"/>
    <property type="evidence" value="ECO:0007669"/>
    <property type="project" value="UniProtKB-KW"/>
</dbReference>
<evidence type="ECO:0000313" key="3">
    <source>
        <dbReference type="EMBL" id="QIM15190.1"/>
    </source>
</evidence>
<gene>
    <name evidence="3" type="ORF">G7067_00200</name>
</gene>
<dbReference type="Pfam" id="PF02517">
    <property type="entry name" value="Rce1-like"/>
    <property type="match status" value="1"/>
</dbReference>
<dbReference type="AlphaFoldDB" id="A0A6G8FFL4"/>
<feature type="transmembrane region" description="Helical" evidence="1">
    <location>
        <begin position="80"/>
        <end position="103"/>
    </location>
</feature>
<sequence length="173" mass="18920">MVLATLNLGPFGLDLFATDIPSLVISVVVASGLWGAQVIYLSMRSQRRGSDAPLARYSNQWTWMLPVTGAAEEIIFRGSFLFGLLAAGFDLWVSIVVSAMLFGLVHVFQYGRYGVVLHTMTGVVFGVLATQLDLSAAMISHATFNLLVVTMGRRRPCKHTNPSRTARRESTVQ</sequence>
<feature type="transmembrane region" description="Helical" evidence="1">
    <location>
        <begin position="123"/>
        <end position="148"/>
    </location>
</feature>
<dbReference type="GO" id="GO:0080120">
    <property type="term" value="P:CAAX-box protein maturation"/>
    <property type="evidence" value="ECO:0007669"/>
    <property type="project" value="UniProtKB-ARBA"/>
</dbReference>
<feature type="transmembrane region" description="Helical" evidence="1">
    <location>
        <begin position="20"/>
        <end position="41"/>
    </location>
</feature>
<evidence type="ECO:0000256" key="1">
    <source>
        <dbReference type="SAM" id="Phobius"/>
    </source>
</evidence>
<reference evidence="3 4" key="1">
    <citation type="submission" date="2020-03" db="EMBL/GenBank/DDBJ databases">
        <title>Leucobacter sp. nov., isolated from beetles.</title>
        <authorList>
            <person name="Hyun D.-W."/>
            <person name="Bae J.-W."/>
        </authorList>
    </citation>
    <scope>NUCLEOTIDE SEQUENCE [LARGE SCALE GENOMIC DNA]</scope>
    <source>
        <strain evidence="3 4">HDW9B</strain>
    </source>
</reference>
<dbReference type="PANTHER" id="PTHR36435">
    <property type="entry name" value="SLR1288 PROTEIN"/>
    <property type="match status" value="1"/>
</dbReference>
<proteinExistence type="predicted"/>
<keyword evidence="1" id="KW-0812">Transmembrane</keyword>
<dbReference type="InterPro" id="IPR052710">
    <property type="entry name" value="CAAX_protease"/>
</dbReference>
<dbReference type="PANTHER" id="PTHR36435:SF1">
    <property type="entry name" value="CAAX AMINO TERMINAL PROTEASE FAMILY PROTEIN"/>
    <property type="match status" value="1"/>
</dbReference>
<dbReference type="GO" id="GO:0008237">
    <property type="term" value="F:metallopeptidase activity"/>
    <property type="evidence" value="ECO:0007669"/>
    <property type="project" value="UniProtKB-KW"/>
</dbReference>